<accession>A0ABX0H018</accession>
<name>A0ABX0H018_9ACTN</name>
<dbReference type="EMBL" id="JAANNP010000161">
    <property type="protein sequence ID" value="NHC16417.1"/>
    <property type="molecule type" value="Genomic_DNA"/>
</dbReference>
<organism evidence="1 2">
    <name type="scientific">Motilibacter deserti</name>
    <dbReference type="NCBI Taxonomy" id="2714956"/>
    <lineage>
        <taxon>Bacteria</taxon>
        <taxon>Bacillati</taxon>
        <taxon>Actinomycetota</taxon>
        <taxon>Actinomycetes</taxon>
        <taxon>Motilibacterales</taxon>
        <taxon>Motilibacteraceae</taxon>
        <taxon>Motilibacter</taxon>
    </lineage>
</organism>
<protein>
    <submittedName>
        <fullName evidence="1">Uncharacterized protein</fullName>
    </submittedName>
</protein>
<gene>
    <name evidence="1" type="ORF">G9H71_21765</name>
</gene>
<keyword evidence="2" id="KW-1185">Reference proteome</keyword>
<evidence type="ECO:0000313" key="1">
    <source>
        <dbReference type="EMBL" id="NHC16417.1"/>
    </source>
</evidence>
<dbReference type="Proteomes" id="UP000800981">
    <property type="component" value="Unassembled WGS sequence"/>
</dbReference>
<proteinExistence type="predicted"/>
<comment type="caution">
    <text evidence="1">The sequence shown here is derived from an EMBL/GenBank/DDBJ whole genome shotgun (WGS) entry which is preliminary data.</text>
</comment>
<reference evidence="1 2" key="1">
    <citation type="submission" date="2020-03" db="EMBL/GenBank/DDBJ databases">
        <title>Two novel Motilibacter sp.</title>
        <authorList>
            <person name="Liu S."/>
        </authorList>
    </citation>
    <scope>NUCLEOTIDE SEQUENCE [LARGE SCALE GENOMIC DNA]</scope>
    <source>
        <strain evidence="1 2">E257</strain>
    </source>
</reference>
<sequence>MVGRDGTWRLSTSTVNSVWCARYGELTTGREQTASWVAQVAGVTALRGLTGHVTAAPASRTTAKDTNVRVRGRVWPALGGGDVRLQRQVGRSWREVGQAVAGSTGTYTLIATPPNRGANAYRVQLRGAAAYRGATSSTFIITAR</sequence>
<evidence type="ECO:0000313" key="2">
    <source>
        <dbReference type="Proteomes" id="UP000800981"/>
    </source>
</evidence>